<sequence length="93" mass="10615">MNQLNESDFNEIVRLLKNISKANTKSSAKNDISKFNYLKGKVNTSLDEYAKEKLAMAFICADEASGKVSNKDGKIKIFESELYKFERIINKPF</sequence>
<proteinExistence type="predicted"/>
<name>A0ABV1P9L6_9GAMM</name>
<organism evidence="1 2">
    <name type="scientific">Pectobacterium polonicum</name>
    <dbReference type="NCBI Taxonomy" id="2485124"/>
    <lineage>
        <taxon>Bacteria</taxon>
        <taxon>Pseudomonadati</taxon>
        <taxon>Pseudomonadota</taxon>
        <taxon>Gammaproteobacteria</taxon>
        <taxon>Enterobacterales</taxon>
        <taxon>Pectobacteriaceae</taxon>
        <taxon>Pectobacterium</taxon>
    </lineage>
</organism>
<gene>
    <name evidence="1" type="ORF">ABRQ07_09415</name>
</gene>
<protein>
    <submittedName>
        <fullName evidence="1">Uncharacterized protein</fullName>
    </submittedName>
</protein>
<evidence type="ECO:0000313" key="1">
    <source>
        <dbReference type="EMBL" id="MEQ9937829.1"/>
    </source>
</evidence>
<dbReference type="EMBL" id="JBEHEF010000005">
    <property type="protein sequence ID" value="MEQ9937829.1"/>
    <property type="molecule type" value="Genomic_DNA"/>
</dbReference>
<dbReference type="Proteomes" id="UP001463408">
    <property type="component" value="Unassembled WGS sequence"/>
</dbReference>
<keyword evidence="2" id="KW-1185">Reference proteome</keyword>
<comment type="caution">
    <text evidence="1">The sequence shown here is derived from an EMBL/GenBank/DDBJ whole genome shotgun (WGS) entry which is preliminary data.</text>
</comment>
<evidence type="ECO:0000313" key="2">
    <source>
        <dbReference type="Proteomes" id="UP001463408"/>
    </source>
</evidence>
<reference evidence="1 2" key="1">
    <citation type="submission" date="2024-06" db="EMBL/GenBank/DDBJ databases">
        <title>Pangenomics to understand the prophage dynamics in the radiating lineages of P. brasiliense.</title>
        <authorList>
            <person name="Pardeshi L.A."/>
            <person name="Van Duivenbode I."/>
            <person name="Jonkheer E.M."/>
            <person name="Pel M.J.C."/>
            <person name="Kupczok A."/>
            <person name="De Ridder D."/>
            <person name="Smit S."/>
            <person name="Van Der Lee T.J."/>
        </authorList>
    </citation>
    <scope>NUCLEOTIDE SEQUENCE [LARGE SCALE GENOMIC DNA]</scope>
    <source>
        <strain evidence="1 2">PD 8607</strain>
    </source>
</reference>
<accession>A0ABV1P9L6</accession>
<dbReference type="RefSeq" id="WP_349960557.1">
    <property type="nucleotide sequence ID" value="NZ_JBEHEF010000005.1"/>
</dbReference>